<dbReference type="PROSITE" id="PS50925">
    <property type="entry name" value="BLUF"/>
    <property type="match status" value="1"/>
</dbReference>
<dbReference type="Gene3D" id="3.30.70.100">
    <property type="match status" value="1"/>
</dbReference>
<dbReference type="InterPro" id="IPR007024">
    <property type="entry name" value="BLUF_domain"/>
</dbReference>
<dbReference type="OrthoDB" id="196105at2"/>
<dbReference type="SUPFAM" id="SSF54975">
    <property type="entry name" value="Acylphosphatase/BLUF domain-like"/>
    <property type="match status" value="1"/>
</dbReference>
<evidence type="ECO:0000313" key="2">
    <source>
        <dbReference type="EMBL" id="RVU39274.1"/>
    </source>
</evidence>
<name>A0A3S2VT74_9PROT</name>
<accession>A0A3S2VT74</accession>
<gene>
    <name evidence="2" type="ORF">EOI86_08535</name>
</gene>
<dbReference type="EMBL" id="SADE01000001">
    <property type="protein sequence ID" value="RVU39274.1"/>
    <property type="molecule type" value="Genomic_DNA"/>
</dbReference>
<dbReference type="SMART" id="SM01034">
    <property type="entry name" value="BLUF"/>
    <property type="match status" value="1"/>
</dbReference>
<evidence type="ECO:0000313" key="3">
    <source>
        <dbReference type="Proteomes" id="UP000287447"/>
    </source>
</evidence>
<reference evidence="3" key="1">
    <citation type="submission" date="2019-01" db="EMBL/GenBank/DDBJ databases">
        <title>Gri0909 isolated from a small marine red alga.</title>
        <authorList>
            <person name="Kim J."/>
            <person name="Jeong S.E."/>
            <person name="Jeon C.O."/>
        </authorList>
    </citation>
    <scope>NUCLEOTIDE SEQUENCE [LARGE SCALE GENOMIC DNA]</scope>
    <source>
        <strain evidence="3">Gri0909</strain>
    </source>
</reference>
<dbReference type="Proteomes" id="UP000287447">
    <property type="component" value="Unassembled WGS sequence"/>
</dbReference>
<sequence length="159" mass="18228">MKEIRLAYYSKPADTFRFTDLEPILAASRRNNERLQVTGLLGLTSTHFMHYLEGSREAVSTIFSKINQDRRHRDVTFYGVGEIEDRLVPEDPMAFVSGKAFSEELCMRLYGRKTIIPSLLNQRAAVALFAALAQNRPQMQASEDLLQEALQDDYFEISF</sequence>
<dbReference type="Pfam" id="PF04940">
    <property type="entry name" value="BLUF"/>
    <property type="match status" value="1"/>
</dbReference>
<dbReference type="InterPro" id="IPR036046">
    <property type="entry name" value="Acylphosphatase-like_dom_sf"/>
</dbReference>
<protein>
    <submittedName>
        <fullName evidence="2">BLUF domain-containing protein</fullName>
    </submittedName>
</protein>
<dbReference type="RefSeq" id="WP_127764645.1">
    <property type="nucleotide sequence ID" value="NZ_SADE01000001.1"/>
</dbReference>
<comment type="caution">
    <text evidence="2">The sequence shown here is derived from an EMBL/GenBank/DDBJ whole genome shotgun (WGS) entry which is preliminary data.</text>
</comment>
<feature type="domain" description="BLUF" evidence="1">
    <location>
        <begin position="3"/>
        <end position="94"/>
    </location>
</feature>
<dbReference type="GO" id="GO:0071949">
    <property type="term" value="F:FAD binding"/>
    <property type="evidence" value="ECO:0007669"/>
    <property type="project" value="InterPro"/>
</dbReference>
<proteinExistence type="predicted"/>
<keyword evidence="3" id="KW-1185">Reference proteome</keyword>
<dbReference type="GO" id="GO:0009882">
    <property type="term" value="F:blue light photoreceptor activity"/>
    <property type="evidence" value="ECO:0007669"/>
    <property type="project" value="InterPro"/>
</dbReference>
<evidence type="ECO:0000259" key="1">
    <source>
        <dbReference type="PROSITE" id="PS50925"/>
    </source>
</evidence>
<organism evidence="2 3">
    <name type="scientific">Hwanghaeella grinnelliae</name>
    <dbReference type="NCBI Taxonomy" id="2500179"/>
    <lineage>
        <taxon>Bacteria</taxon>
        <taxon>Pseudomonadati</taxon>
        <taxon>Pseudomonadota</taxon>
        <taxon>Alphaproteobacteria</taxon>
        <taxon>Rhodospirillales</taxon>
        <taxon>Rhodospirillaceae</taxon>
        <taxon>Hwanghaeella</taxon>
    </lineage>
</organism>
<dbReference type="AlphaFoldDB" id="A0A3S2VT74"/>